<dbReference type="PANTHER" id="PTHR43853:SF8">
    <property type="entry name" value="3-KETOACYL-COA THIOLASE, PEROXISOMAL"/>
    <property type="match status" value="1"/>
</dbReference>
<dbReference type="PROSITE" id="PS00737">
    <property type="entry name" value="THIOLASE_2"/>
    <property type="match status" value="1"/>
</dbReference>
<accession>A0AAE0GTG9</accession>
<evidence type="ECO:0000256" key="9">
    <source>
        <dbReference type="ARBA" id="ARBA00023315"/>
    </source>
</evidence>
<dbReference type="InterPro" id="IPR002155">
    <property type="entry name" value="Thiolase"/>
</dbReference>
<keyword evidence="4 12" id="KW-0808">Transferase</keyword>
<comment type="caution">
    <text evidence="15">The sequence shown here is derived from an EMBL/GenBank/DDBJ whole genome shotgun (WGS) entry which is preliminary data.</text>
</comment>
<keyword evidence="7" id="KW-0443">Lipid metabolism</keyword>
<dbReference type="PANTHER" id="PTHR43853">
    <property type="entry name" value="3-KETOACYL-COA THIOLASE, PEROXISOMAL"/>
    <property type="match status" value="1"/>
</dbReference>
<dbReference type="PROSITE" id="PS00099">
    <property type="entry name" value="THIOLASE_3"/>
    <property type="match status" value="1"/>
</dbReference>
<evidence type="ECO:0000256" key="6">
    <source>
        <dbReference type="ARBA" id="ARBA00022946"/>
    </source>
</evidence>
<dbReference type="PIRSF" id="PIRSF000429">
    <property type="entry name" value="Ac-CoA_Ac_transf"/>
    <property type="match status" value="1"/>
</dbReference>
<keyword evidence="5" id="KW-0276">Fatty acid metabolism</keyword>
<comment type="subcellular location">
    <subcellularLocation>
        <location evidence="1">Peroxisome</location>
    </subcellularLocation>
</comment>
<feature type="active site" description="Proton acceptor" evidence="11">
    <location>
        <position position="375"/>
    </location>
</feature>
<evidence type="ECO:0000256" key="8">
    <source>
        <dbReference type="ARBA" id="ARBA00023140"/>
    </source>
</evidence>
<evidence type="ECO:0000256" key="1">
    <source>
        <dbReference type="ARBA" id="ARBA00004275"/>
    </source>
</evidence>
<feature type="domain" description="Thiolase N-terminal" evidence="13">
    <location>
        <begin position="34"/>
        <end position="288"/>
    </location>
</feature>
<evidence type="ECO:0000256" key="7">
    <source>
        <dbReference type="ARBA" id="ARBA00023098"/>
    </source>
</evidence>
<evidence type="ECO:0000256" key="4">
    <source>
        <dbReference type="ARBA" id="ARBA00022679"/>
    </source>
</evidence>
<dbReference type="InterPro" id="IPR020616">
    <property type="entry name" value="Thiolase_N"/>
</dbReference>
<comment type="similarity">
    <text evidence="3 12">Belongs to the thiolase-like superfamily. Thiolase family.</text>
</comment>
<evidence type="ECO:0000256" key="5">
    <source>
        <dbReference type="ARBA" id="ARBA00022832"/>
    </source>
</evidence>
<evidence type="ECO:0000313" key="16">
    <source>
        <dbReference type="Proteomes" id="UP001190700"/>
    </source>
</evidence>
<evidence type="ECO:0000256" key="3">
    <source>
        <dbReference type="ARBA" id="ARBA00010982"/>
    </source>
</evidence>
<keyword evidence="9 12" id="KW-0012">Acyltransferase</keyword>
<dbReference type="InterPro" id="IPR050215">
    <property type="entry name" value="Thiolase-like_sf_Thiolase"/>
</dbReference>
<dbReference type="Pfam" id="PF00108">
    <property type="entry name" value="Thiolase_N"/>
    <property type="match status" value="1"/>
</dbReference>
<dbReference type="AlphaFoldDB" id="A0AAE0GTG9"/>
<keyword evidence="6" id="KW-0809">Transit peptide</keyword>
<dbReference type="NCBIfam" id="TIGR01930">
    <property type="entry name" value="AcCoA-C-Actrans"/>
    <property type="match status" value="1"/>
</dbReference>
<dbReference type="InterPro" id="IPR020615">
    <property type="entry name" value="Thiolase_acyl_enz_int_AS"/>
</dbReference>
<dbReference type="GO" id="GO:0003988">
    <property type="term" value="F:acetyl-CoA C-acyltransferase activity"/>
    <property type="evidence" value="ECO:0007669"/>
    <property type="project" value="UniProtKB-EC"/>
</dbReference>
<dbReference type="Proteomes" id="UP001190700">
    <property type="component" value="Unassembled WGS sequence"/>
</dbReference>
<gene>
    <name evidence="15" type="ORF">CYMTET_8224</name>
</gene>
<comment type="pathway">
    <text evidence="2">Lipid metabolism.</text>
</comment>
<protein>
    <recommendedName>
        <fullName evidence="10">acetyl-CoA C-acyltransferase</fullName>
        <ecNumber evidence="10">2.3.1.16</ecNumber>
    </recommendedName>
</protein>
<dbReference type="FunFam" id="3.40.47.10:FF:000010">
    <property type="entry name" value="Acetyl-CoA acetyltransferase (Thiolase)"/>
    <property type="match status" value="1"/>
</dbReference>
<keyword evidence="16" id="KW-1185">Reference proteome</keyword>
<dbReference type="EMBL" id="LGRX02002499">
    <property type="protein sequence ID" value="KAK3284109.1"/>
    <property type="molecule type" value="Genomic_DNA"/>
</dbReference>
<evidence type="ECO:0000256" key="11">
    <source>
        <dbReference type="PIRSR" id="PIRSR000429-1"/>
    </source>
</evidence>
<dbReference type="CDD" id="cd00751">
    <property type="entry name" value="thiolase"/>
    <property type="match status" value="1"/>
</dbReference>
<dbReference type="Gene3D" id="3.40.47.10">
    <property type="match status" value="1"/>
</dbReference>
<dbReference type="InterPro" id="IPR016039">
    <property type="entry name" value="Thiolase-like"/>
</dbReference>
<evidence type="ECO:0000256" key="10">
    <source>
        <dbReference type="ARBA" id="ARBA00024073"/>
    </source>
</evidence>
<dbReference type="InterPro" id="IPR020613">
    <property type="entry name" value="Thiolase_CS"/>
</dbReference>
<feature type="active site" description="Proton acceptor" evidence="11">
    <location>
        <position position="405"/>
    </location>
</feature>
<dbReference type="EC" id="2.3.1.16" evidence="10"/>
<dbReference type="GO" id="GO:0005777">
    <property type="term" value="C:peroxisome"/>
    <property type="evidence" value="ECO:0007669"/>
    <property type="project" value="UniProtKB-SubCell"/>
</dbReference>
<dbReference type="Pfam" id="PF02803">
    <property type="entry name" value="Thiolase_C"/>
    <property type="match status" value="1"/>
</dbReference>
<sequence>MNRINILSQHINPSQNATGFEFQQTAAAKSADDVVICCAVRTPICKAKRGAFKDTGPDVLLSTVLKEAVARSKVDPKLLGDINVGNVLFQQGAIYCRQAQAVAGIPFEVPLSTVNRQCSSGIQAVANIASAIKAGQYECGIAAGVECMSLGDMMNSVNPAFMGEESFAHDDSRNCLMPMGITSENVAAKYGITREMQDQLAVSSHAKAVKATETGKFTEEIVPVTTKVKAKDGTEKEVTVSVDEGMRKGITVQDLGKLKAAFQKGGSTTPGNASQVSDGAAAVVLATRAFAEKHGMPIAGIFRGFSVVGCPPEIMGIGPAVAIPAALKQCGLSVSDIGVWEINEAFASQATYCVNHLGIDHSKLNPNGGAIALGHPLGATGARQMATLLPEMKRTGQKYGVISMCIGTGMGAAAVIEAP</sequence>
<dbReference type="PROSITE" id="PS00098">
    <property type="entry name" value="THIOLASE_1"/>
    <property type="match status" value="1"/>
</dbReference>
<dbReference type="InterPro" id="IPR020610">
    <property type="entry name" value="Thiolase_AS"/>
</dbReference>
<organism evidence="15 16">
    <name type="scientific">Cymbomonas tetramitiformis</name>
    <dbReference type="NCBI Taxonomy" id="36881"/>
    <lineage>
        <taxon>Eukaryota</taxon>
        <taxon>Viridiplantae</taxon>
        <taxon>Chlorophyta</taxon>
        <taxon>Pyramimonadophyceae</taxon>
        <taxon>Pyramimonadales</taxon>
        <taxon>Pyramimonadaceae</taxon>
        <taxon>Cymbomonas</taxon>
    </lineage>
</organism>
<feature type="active site" description="Acyl-thioester intermediate" evidence="11">
    <location>
        <position position="118"/>
    </location>
</feature>
<dbReference type="GO" id="GO:0006635">
    <property type="term" value="P:fatty acid beta-oxidation"/>
    <property type="evidence" value="ECO:0007669"/>
    <property type="project" value="TreeGrafter"/>
</dbReference>
<dbReference type="SUPFAM" id="SSF53901">
    <property type="entry name" value="Thiolase-like"/>
    <property type="match status" value="2"/>
</dbReference>
<feature type="domain" description="Thiolase C-terminal" evidence="14">
    <location>
        <begin position="300"/>
        <end position="417"/>
    </location>
</feature>
<proteinExistence type="inferred from homology"/>
<evidence type="ECO:0000256" key="12">
    <source>
        <dbReference type="RuleBase" id="RU003557"/>
    </source>
</evidence>
<name>A0AAE0GTG9_9CHLO</name>
<evidence type="ECO:0000256" key="2">
    <source>
        <dbReference type="ARBA" id="ARBA00005189"/>
    </source>
</evidence>
<keyword evidence="8" id="KW-0576">Peroxisome</keyword>
<evidence type="ECO:0000259" key="14">
    <source>
        <dbReference type="Pfam" id="PF02803"/>
    </source>
</evidence>
<dbReference type="InterPro" id="IPR020617">
    <property type="entry name" value="Thiolase_C"/>
</dbReference>
<evidence type="ECO:0000313" key="15">
    <source>
        <dbReference type="EMBL" id="KAK3284109.1"/>
    </source>
</evidence>
<reference evidence="15 16" key="1">
    <citation type="journal article" date="2015" name="Genome Biol. Evol.">
        <title>Comparative Genomics of a Bacterivorous Green Alga Reveals Evolutionary Causalities and Consequences of Phago-Mixotrophic Mode of Nutrition.</title>
        <authorList>
            <person name="Burns J.A."/>
            <person name="Paasch A."/>
            <person name="Narechania A."/>
            <person name="Kim E."/>
        </authorList>
    </citation>
    <scope>NUCLEOTIDE SEQUENCE [LARGE SCALE GENOMIC DNA]</scope>
    <source>
        <strain evidence="15 16">PLY_AMNH</strain>
    </source>
</reference>
<evidence type="ECO:0000259" key="13">
    <source>
        <dbReference type="Pfam" id="PF00108"/>
    </source>
</evidence>
<dbReference type="GO" id="GO:0010124">
    <property type="term" value="P:phenylacetate catabolic process"/>
    <property type="evidence" value="ECO:0007669"/>
    <property type="project" value="TreeGrafter"/>
</dbReference>